<feature type="domain" description="SnoaL-like" evidence="1">
    <location>
        <begin position="25"/>
        <end position="126"/>
    </location>
</feature>
<dbReference type="Proteomes" id="UP000053127">
    <property type="component" value="Unassembled WGS sequence"/>
</dbReference>
<proteinExistence type="predicted"/>
<dbReference type="Pfam" id="PF12680">
    <property type="entry name" value="SnoaL_2"/>
    <property type="match status" value="1"/>
</dbReference>
<comment type="caution">
    <text evidence="2">The sequence shown here is derived from an EMBL/GenBank/DDBJ whole genome shotgun (WGS) entry which is preliminary data.</text>
</comment>
<evidence type="ECO:0000259" key="1">
    <source>
        <dbReference type="Pfam" id="PF12680"/>
    </source>
</evidence>
<dbReference type="InterPro" id="IPR032710">
    <property type="entry name" value="NTF2-like_dom_sf"/>
</dbReference>
<dbReference type="InterPro" id="IPR037401">
    <property type="entry name" value="SnoaL-like"/>
</dbReference>
<dbReference type="AlphaFoldDB" id="A0A101P549"/>
<dbReference type="RefSeq" id="WP_067123577.1">
    <property type="nucleotide sequence ID" value="NZ_JBFACD010000003.1"/>
</dbReference>
<dbReference type="OrthoDB" id="4153705at2"/>
<name>A0A101P549_9ACTN</name>
<evidence type="ECO:0000313" key="2">
    <source>
        <dbReference type="EMBL" id="KUN05101.1"/>
    </source>
</evidence>
<organism evidence="2 3">
    <name type="scientific">Streptomyces yokosukanensis</name>
    <dbReference type="NCBI Taxonomy" id="67386"/>
    <lineage>
        <taxon>Bacteria</taxon>
        <taxon>Bacillati</taxon>
        <taxon>Actinomycetota</taxon>
        <taxon>Actinomycetes</taxon>
        <taxon>Kitasatosporales</taxon>
        <taxon>Streptomycetaceae</taxon>
        <taxon>Streptomyces</taxon>
    </lineage>
</organism>
<evidence type="ECO:0000313" key="3">
    <source>
        <dbReference type="Proteomes" id="UP000053127"/>
    </source>
</evidence>
<accession>A0A101P549</accession>
<keyword evidence="3" id="KW-1185">Reference proteome</keyword>
<gene>
    <name evidence="2" type="ORF">AQI95_16485</name>
</gene>
<dbReference type="Gene3D" id="3.10.450.50">
    <property type="match status" value="1"/>
</dbReference>
<reference evidence="2 3" key="1">
    <citation type="submission" date="2015-10" db="EMBL/GenBank/DDBJ databases">
        <title>Draft genome sequence of Streptomyces yokosukanensis DSM 40224, type strain for the species Streptomyces yokosukanensis.</title>
        <authorList>
            <person name="Ruckert C."/>
            <person name="Winkler A."/>
            <person name="Kalinowski J."/>
            <person name="Kampfer P."/>
            <person name="Glaeser S."/>
        </authorList>
    </citation>
    <scope>NUCLEOTIDE SEQUENCE [LARGE SCALE GENOMIC DNA]</scope>
    <source>
        <strain evidence="2 3">DSM 40224</strain>
    </source>
</reference>
<dbReference type="EMBL" id="LMWN01000021">
    <property type="protein sequence ID" value="KUN05101.1"/>
    <property type="molecule type" value="Genomic_DNA"/>
</dbReference>
<dbReference type="SUPFAM" id="SSF54427">
    <property type="entry name" value="NTF2-like"/>
    <property type="match status" value="1"/>
</dbReference>
<sequence length="138" mass="14676">MTTTQPTTGIPLTPATGIALFERWTALWNGDFSDPEAFLAPGFRIRFANAPERAAVTDAVHGAAGIVGLISDFRAQQPALVYTVDGTALVDAGLGQVACRWYVTQADGTCKSGIDQFQVVDGRISAVWSVSGLRRFAD</sequence>
<protein>
    <recommendedName>
        <fullName evidence="1">SnoaL-like domain-containing protein</fullName>
    </recommendedName>
</protein>